<name>A0A9W8NZG5_9AGAR</name>
<keyword evidence="2" id="KW-0732">Signal</keyword>
<comment type="caution">
    <text evidence="3">The sequence shown here is derived from an EMBL/GenBank/DDBJ whole genome shotgun (WGS) entry which is preliminary data.</text>
</comment>
<feature type="chain" id="PRO_5040743281" evidence="2">
    <location>
        <begin position="20"/>
        <end position="88"/>
    </location>
</feature>
<feature type="signal peptide" evidence="2">
    <location>
        <begin position="1"/>
        <end position="19"/>
    </location>
</feature>
<protein>
    <submittedName>
        <fullName evidence="3">Uncharacterized protein</fullName>
    </submittedName>
</protein>
<organism evidence="3 4">
    <name type="scientific">Lentinula detonsa</name>
    <dbReference type="NCBI Taxonomy" id="2804962"/>
    <lineage>
        <taxon>Eukaryota</taxon>
        <taxon>Fungi</taxon>
        <taxon>Dikarya</taxon>
        <taxon>Basidiomycota</taxon>
        <taxon>Agaricomycotina</taxon>
        <taxon>Agaricomycetes</taxon>
        <taxon>Agaricomycetidae</taxon>
        <taxon>Agaricales</taxon>
        <taxon>Marasmiineae</taxon>
        <taxon>Omphalotaceae</taxon>
        <taxon>Lentinula</taxon>
    </lineage>
</organism>
<proteinExistence type="predicted"/>
<reference evidence="3 4" key="1">
    <citation type="journal article" date="2023" name="Proc. Natl. Acad. Sci. U.S.A.">
        <title>A global phylogenomic analysis of the shiitake genus Lentinula.</title>
        <authorList>
            <person name="Sierra-Patev S."/>
            <person name="Min B."/>
            <person name="Naranjo-Ortiz M."/>
            <person name="Looney B."/>
            <person name="Konkel Z."/>
            <person name="Slot J.C."/>
            <person name="Sakamoto Y."/>
            <person name="Steenwyk J.L."/>
            <person name="Rokas A."/>
            <person name="Carro J."/>
            <person name="Camarero S."/>
            <person name="Ferreira P."/>
            <person name="Molpeceres G."/>
            <person name="Ruiz-Duenas F.J."/>
            <person name="Serrano A."/>
            <person name="Henrissat B."/>
            <person name="Drula E."/>
            <person name="Hughes K.W."/>
            <person name="Mata J.L."/>
            <person name="Ishikawa N.K."/>
            <person name="Vargas-Isla R."/>
            <person name="Ushijima S."/>
            <person name="Smith C.A."/>
            <person name="Donoghue J."/>
            <person name="Ahrendt S."/>
            <person name="Andreopoulos W."/>
            <person name="He G."/>
            <person name="LaButti K."/>
            <person name="Lipzen A."/>
            <person name="Ng V."/>
            <person name="Riley R."/>
            <person name="Sandor L."/>
            <person name="Barry K."/>
            <person name="Martinez A.T."/>
            <person name="Xiao Y."/>
            <person name="Gibbons J.G."/>
            <person name="Terashima K."/>
            <person name="Grigoriev I.V."/>
            <person name="Hibbett D."/>
        </authorList>
    </citation>
    <scope>NUCLEOTIDE SEQUENCE [LARGE SCALE GENOMIC DNA]</scope>
    <source>
        <strain evidence="3 4">TFB7810</strain>
    </source>
</reference>
<evidence type="ECO:0000256" key="2">
    <source>
        <dbReference type="SAM" id="SignalP"/>
    </source>
</evidence>
<evidence type="ECO:0000313" key="3">
    <source>
        <dbReference type="EMBL" id="KAJ3743789.1"/>
    </source>
</evidence>
<evidence type="ECO:0000313" key="4">
    <source>
        <dbReference type="Proteomes" id="UP001142393"/>
    </source>
</evidence>
<accession>A0A9W8NZG5</accession>
<feature type="region of interest" description="Disordered" evidence="1">
    <location>
        <begin position="32"/>
        <end position="88"/>
    </location>
</feature>
<gene>
    <name evidence="3" type="ORF">DFH05DRAFT_1497675</name>
</gene>
<evidence type="ECO:0000256" key="1">
    <source>
        <dbReference type="SAM" id="MobiDB-lite"/>
    </source>
</evidence>
<dbReference type="Proteomes" id="UP001142393">
    <property type="component" value="Unassembled WGS sequence"/>
</dbReference>
<dbReference type="EMBL" id="JANVFU010000008">
    <property type="protein sequence ID" value="KAJ3743789.1"/>
    <property type="molecule type" value="Genomic_DNA"/>
</dbReference>
<sequence>MVRITLLVLATFIGASAYASPIAYRPADLGRRAFAGNGKEPSQGDLEPSQRDLKRRAFAGGHGEPLKEDLDTRAFASNGSEPSQGGLD</sequence>
<feature type="compositionally biased region" description="Polar residues" evidence="1">
    <location>
        <begin position="75"/>
        <end position="88"/>
    </location>
</feature>
<dbReference type="AlphaFoldDB" id="A0A9W8NZG5"/>
<keyword evidence="4" id="KW-1185">Reference proteome</keyword>